<name>A0AAJ1UMT6_9BIFI</name>
<dbReference type="SUPFAM" id="SSF48317">
    <property type="entry name" value="Acid phosphatase/Vanadium-dependent haloperoxidase"/>
    <property type="match status" value="1"/>
</dbReference>
<evidence type="ECO:0000313" key="1">
    <source>
        <dbReference type="EMBL" id="MDH7899214.1"/>
    </source>
</evidence>
<reference evidence="1" key="2">
    <citation type="submission" date="2023-04" db="EMBL/GenBank/DDBJ databases">
        <authorList>
            <person name="Orihara K."/>
        </authorList>
    </citation>
    <scope>NUCLEOTIDE SEQUENCE</scope>
    <source>
        <strain evidence="1">YIT 13057</strain>
    </source>
</reference>
<accession>A0AAJ1UMT6</accession>
<organism evidence="1 2">
    <name type="scientific">Bifidobacterium catenulatum subsp. kashiwanohense</name>
    <dbReference type="NCBI Taxonomy" id="630129"/>
    <lineage>
        <taxon>Bacteria</taxon>
        <taxon>Bacillati</taxon>
        <taxon>Actinomycetota</taxon>
        <taxon>Actinomycetes</taxon>
        <taxon>Bifidobacteriales</taxon>
        <taxon>Bifidobacteriaceae</taxon>
        <taxon>Bifidobacterium</taxon>
    </lineage>
</organism>
<reference evidence="1" key="1">
    <citation type="journal article" date="2023" name="Gut Microbes">
        <title>Characterization of Bifidobacterium kashiwanohense that utilizes both milk- and plant-derived oligosaccharides.</title>
        <authorList>
            <person name="Orihara K."/>
            <person name="Yahagi K."/>
            <person name="Saito Y."/>
            <person name="Watanabe Y."/>
            <person name="Sasai T."/>
            <person name="Hara T."/>
            <person name="Tsukuda N."/>
            <person name="Oki K."/>
            <person name="Fujimoto J."/>
            <person name="Matsuki T."/>
        </authorList>
    </citation>
    <scope>NUCLEOTIDE SEQUENCE</scope>
    <source>
        <strain evidence="1">YIT 13057</strain>
    </source>
</reference>
<dbReference type="RefSeq" id="WP_144314077.1">
    <property type="nucleotide sequence ID" value="NZ_JAOPLZ010000006.1"/>
</dbReference>
<gene>
    <name evidence="1" type="ORF">OB936_03145</name>
</gene>
<dbReference type="InterPro" id="IPR036938">
    <property type="entry name" value="PAP2/HPO_sf"/>
</dbReference>
<proteinExistence type="predicted"/>
<protein>
    <recommendedName>
        <fullName evidence="3">Acid phosphatase</fullName>
    </recommendedName>
</protein>
<evidence type="ECO:0000313" key="2">
    <source>
        <dbReference type="Proteomes" id="UP001157379"/>
    </source>
</evidence>
<dbReference type="Proteomes" id="UP001157379">
    <property type="component" value="Unassembled WGS sequence"/>
</dbReference>
<dbReference type="AlphaFoldDB" id="A0AAJ1UMT6"/>
<dbReference type="Gene3D" id="1.20.144.10">
    <property type="entry name" value="Phosphatidic acid phosphatase type 2/haloperoxidase"/>
    <property type="match status" value="1"/>
</dbReference>
<dbReference type="EMBL" id="JAOPMD010000006">
    <property type="protein sequence ID" value="MDH7899214.1"/>
    <property type="molecule type" value="Genomic_DNA"/>
</dbReference>
<comment type="caution">
    <text evidence="1">The sequence shown here is derived from an EMBL/GenBank/DDBJ whole genome shotgun (WGS) entry which is preliminary data.</text>
</comment>
<sequence>MSEPSQAFLSGHTTKAYNRGLGLATLPPELGTELVTRSSEAGNNRVVIGVHYPLDVIGGRISVSADVAALWSDANHRQNVLLLAHDELENCIASEVQGRQFGRHRRRVRREYRRQRQERLQELLHGLGVDQAECTAEQQAVRQRHRLRRGHGQRQAVEGRCRCHRHRRRSSGDACRCRRDHRVEAPRLNRDSIKQIWASTPYPVFRNGVEAHLH</sequence>
<evidence type="ECO:0008006" key="3">
    <source>
        <dbReference type="Google" id="ProtNLM"/>
    </source>
</evidence>